<proteinExistence type="inferred from homology"/>
<dbReference type="Gene3D" id="1.25.70.10">
    <property type="entry name" value="Transcription termination factor 3, mitochondrial"/>
    <property type="match status" value="1"/>
</dbReference>
<evidence type="ECO:0000256" key="1">
    <source>
        <dbReference type="ARBA" id="ARBA00007692"/>
    </source>
</evidence>
<dbReference type="PANTHER" id="PTHR13068:SF23">
    <property type="entry name" value="TRANSCRIPTION TERMINATION FACTOR MTERF15, MITOCHONDRIAL"/>
    <property type="match status" value="1"/>
</dbReference>
<dbReference type="GO" id="GO:0006353">
    <property type="term" value="P:DNA-templated transcription termination"/>
    <property type="evidence" value="ECO:0007669"/>
    <property type="project" value="UniProtKB-KW"/>
</dbReference>
<keyword evidence="3" id="KW-0809">Transit peptide</keyword>
<gene>
    <name evidence="4" type="ORF">HPP92_018901</name>
</gene>
<evidence type="ECO:0000256" key="2">
    <source>
        <dbReference type="ARBA" id="ARBA00022472"/>
    </source>
</evidence>
<dbReference type="PANTHER" id="PTHR13068">
    <property type="entry name" value="CGI-12 PROTEIN-RELATED"/>
    <property type="match status" value="1"/>
</dbReference>
<dbReference type="InterPro" id="IPR003690">
    <property type="entry name" value="MTERF"/>
</dbReference>
<comment type="similarity">
    <text evidence="1">Belongs to the mTERF family.</text>
</comment>
<accession>A0A835UK87</accession>
<dbReference type="Pfam" id="PF02536">
    <property type="entry name" value="mTERF"/>
    <property type="match status" value="2"/>
</dbReference>
<dbReference type="InterPro" id="IPR038538">
    <property type="entry name" value="MTERF_sf"/>
</dbReference>
<dbReference type="Proteomes" id="UP000639772">
    <property type="component" value="Chromosome 10"/>
</dbReference>
<evidence type="ECO:0000256" key="3">
    <source>
        <dbReference type="ARBA" id="ARBA00022946"/>
    </source>
</evidence>
<dbReference type="GO" id="GO:0003676">
    <property type="term" value="F:nucleic acid binding"/>
    <property type="evidence" value="ECO:0007669"/>
    <property type="project" value="InterPro"/>
</dbReference>
<dbReference type="AlphaFoldDB" id="A0A835UK87"/>
<keyword evidence="2" id="KW-0804">Transcription</keyword>
<keyword evidence="2" id="KW-0805">Transcription regulation</keyword>
<dbReference type="SMART" id="SM00733">
    <property type="entry name" value="Mterf"/>
    <property type="match status" value="5"/>
</dbReference>
<comment type="caution">
    <text evidence="4">The sequence shown here is derived from an EMBL/GenBank/DDBJ whole genome shotgun (WGS) entry which is preliminary data.</text>
</comment>
<protein>
    <submittedName>
        <fullName evidence="4">Uncharacterized protein</fullName>
    </submittedName>
</protein>
<reference evidence="4 5" key="1">
    <citation type="journal article" date="2020" name="Nat. Food">
        <title>A phased Vanilla planifolia genome enables genetic improvement of flavour and production.</title>
        <authorList>
            <person name="Hasing T."/>
            <person name="Tang H."/>
            <person name="Brym M."/>
            <person name="Khazi F."/>
            <person name="Huang T."/>
            <person name="Chambers A.H."/>
        </authorList>
    </citation>
    <scope>NUCLEOTIDE SEQUENCE [LARGE SCALE GENOMIC DNA]</scope>
    <source>
        <tissue evidence="4">Leaf</tissue>
    </source>
</reference>
<organism evidence="4 5">
    <name type="scientific">Vanilla planifolia</name>
    <name type="common">Vanilla</name>
    <dbReference type="NCBI Taxonomy" id="51239"/>
    <lineage>
        <taxon>Eukaryota</taxon>
        <taxon>Viridiplantae</taxon>
        <taxon>Streptophyta</taxon>
        <taxon>Embryophyta</taxon>
        <taxon>Tracheophyta</taxon>
        <taxon>Spermatophyta</taxon>
        <taxon>Magnoliopsida</taxon>
        <taxon>Liliopsida</taxon>
        <taxon>Asparagales</taxon>
        <taxon>Orchidaceae</taxon>
        <taxon>Vanilloideae</taxon>
        <taxon>Vanilleae</taxon>
        <taxon>Vanilla</taxon>
    </lineage>
</organism>
<evidence type="ECO:0000313" key="5">
    <source>
        <dbReference type="Proteomes" id="UP000639772"/>
    </source>
</evidence>
<dbReference type="OrthoDB" id="637682at2759"/>
<sequence>MLMIRVSSQRPLGMLLRRSPLRMIRYFSSTLELPSDSYLPGDISSGTPLNVFTPKHDFSLRSTSSEVHDSIENPLSQGLTQKSIFSIISSSPRALELRFIRKWPNFFSELGRSNLSLSSSMIQKFLEQSVRFNVEPMDFVHNWQVIRSLGLSNDTTIRIFEELPFAFIGDGIDIGCKIEFLKKKAGVQLNEINLICQSYPEFLSFHINGRLKPLFSELYELGFSQEENRKLLLENPRLFLSLETGELSRCLSLLQGLKCRTSIKERILKLGRLRAALDLKLRIDFLCSYGLSRRDVFKILHVEPRTILYSLVDLEKKIEFLLQKIGYSIDCLVEFPDYLGVNLEKQIISRLQVVELLKSMGGLGMKVDLKHLVRLSRRKFYNLFVKPYSECEQIFGGSFGACIFDNSMKPKHPIGLWKLFKPQRYYNSHYDIRNMKGFMETMI</sequence>
<dbReference type="EMBL" id="JADCNM010000010">
    <property type="protein sequence ID" value="KAG0464737.1"/>
    <property type="molecule type" value="Genomic_DNA"/>
</dbReference>
<evidence type="ECO:0000313" key="4">
    <source>
        <dbReference type="EMBL" id="KAG0464737.1"/>
    </source>
</evidence>
<keyword evidence="2" id="KW-0806">Transcription termination</keyword>
<name>A0A835UK87_VANPL</name>